<name>A0A5B7E160_PORTR</name>
<protein>
    <submittedName>
        <fullName evidence="3">Uncharacterized protein</fullName>
    </submittedName>
</protein>
<keyword evidence="2" id="KW-0812">Transmembrane</keyword>
<evidence type="ECO:0000256" key="2">
    <source>
        <dbReference type="SAM" id="Phobius"/>
    </source>
</evidence>
<dbReference type="AlphaFoldDB" id="A0A5B7E160"/>
<comment type="caution">
    <text evidence="3">The sequence shown here is derived from an EMBL/GenBank/DDBJ whole genome shotgun (WGS) entry which is preliminary data.</text>
</comment>
<organism evidence="3 4">
    <name type="scientific">Portunus trituberculatus</name>
    <name type="common">Swimming crab</name>
    <name type="synonym">Neptunus trituberculatus</name>
    <dbReference type="NCBI Taxonomy" id="210409"/>
    <lineage>
        <taxon>Eukaryota</taxon>
        <taxon>Metazoa</taxon>
        <taxon>Ecdysozoa</taxon>
        <taxon>Arthropoda</taxon>
        <taxon>Crustacea</taxon>
        <taxon>Multicrustacea</taxon>
        <taxon>Malacostraca</taxon>
        <taxon>Eumalacostraca</taxon>
        <taxon>Eucarida</taxon>
        <taxon>Decapoda</taxon>
        <taxon>Pleocyemata</taxon>
        <taxon>Brachyura</taxon>
        <taxon>Eubrachyura</taxon>
        <taxon>Portunoidea</taxon>
        <taxon>Portunidae</taxon>
        <taxon>Portuninae</taxon>
        <taxon>Portunus</taxon>
    </lineage>
</organism>
<feature type="compositionally biased region" description="Pro residues" evidence="1">
    <location>
        <begin position="75"/>
        <end position="84"/>
    </location>
</feature>
<feature type="region of interest" description="Disordered" evidence="1">
    <location>
        <begin position="60"/>
        <end position="84"/>
    </location>
</feature>
<feature type="transmembrane region" description="Helical" evidence="2">
    <location>
        <begin position="6"/>
        <end position="27"/>
    </location>
</feature>
<keyword evidence="2" id="KW-0472">Membrane</keyword>
<evidence type="ECO:0000313" key="4">
    <source>
        <dbReference type="Proteomes" id="UP000324222"/>
    </source>
</evidence>
<gene>
    <name evidence="3" type="ORF">E2C01_020910</name>
</gene>
<keyword evidence="4" id="KW-1185">Reference proteome</keyword>
<accession>A0A5B7E160</accession>
<keyword evidence="2" id="KW-1133">Transmembrane helix</keyword>
<dbReference type="Proteomes" id="UP000324222">
    <property type="component" value="Unassembled WGS sequence"/>
</dbReference>
<reference evidence="3 4" key="1">
    <citation type="submission" date="2019-05" db="EMBL/GenBank/DDBJ databases">
        <title>Another draft genome of Portunus trituberculatus and its Hox gene families provides insights of decapod evolution.</title>
        <authorList>
            <person name="Jeong J.-H."/>
            <person name="Song I."/>
            <person name="Kim S."/>
            <person name="Choi T."/>
            <person name="Kim D."/>
            <person name="Ryu S."/>
            <person name="Kim W."/>
        </authorList>
    </citation>
    <scope>NUCLEOTIDE SEQUENCE [LARGE SCALE GENOMIC DNA]</scope>
    <source>
        <tissue evidence="3">Muscle</tissue>
    </source>
</reference>
<dbReference type="EMBL" id="VSRR010001795">
    <property type="protein sequence ID" value="MPC27731.1"/>
    <property type="molecule type" value="Genomic_DNA"/>
</dbReference>
<evidence type="ECO:0000313" key="3">
    <source>
        <dbReference type="EMBL" id="MPC27731.1"/>
    </source>
</evidence>
<evidence type="ECO:0000256" key="1">
    <source>
        <dbReference type="SAM" id="MobiDB-lite"/>
    </source>
</evidence>
<sequence>MAGIEGEVLMFVVVVVVVVVMVSWPEFHVFPPYQRRKSAGFSTHLQEFPPGRVTLTRFARAQSAGRTGPDSTFTAPPPSVPPLS</sequence>
<proteinExistence type="predicted"/>